<accession>A0AAD9V835</accession>
<protein>
    <submittedName>
        <fullName evidence="1">DNA-directed RNA polymerase III subunit RPC5</fullName>
    </submittedName>
</protein>
<keyword evidence="2" id="KW-1185">Reference proteome</keyword>
<sequence>MSPLFSADVSFGGSDIKKAASKSTKAKANKVMNNDILPHDGHADEEHSPMEIDCKEWPQGALSNDSQARRLFVFRSTGDSSDKYRALLLDMFSKTSRVTRKDFNTRAAQLNLPEPSRKDWMTVQQDLLERYGNRHVHWFLRGTSAIVAVNL</sequence>
<reference evidence="1" key="2">
    <citation type="journal article" date="2023" name="Science">
        <title>Genomic signatures of disease resistance in endangered staghorn corals.</title>
        <authorList>
            <person name="Vollmer S.V."/>
            <person name="Selwyn J.D."/>
            <person name="Despard B.A."/>
            <person name="Roesel C.L."/>
        </authorList>
    </citation>
    <scope>NUCLEOTIDE SEQUENCE</scope>
    <source>
        <strain evidence="1">K2</strain>
    </source>
</reference>
<gene>
    <name evidence="1" type="ORF">P5673_012477</name>
</gene>
<dbReference type="Proteomes" id="UP001249851">
    <property type="component" value="Unassembled WGS sequence"/>
</dbReference>
<dbReference type="EMBL" id="JARQWQ010000023">
    <property type="protein sequence ID" value="KAK2564230.1"/>
    <property type="molecule type" value="Genomic_DNA"/>
</dbReference>
<keyword evidence="1" id="KW-0240">DNA-directed RNA polymerase</keyword>
<evidence type="ECO:0000313" key="1">
    <source>
        <dbReference type="EMBL" id="KAK2564230.1"/>
    </source>
</evidence>
<dbReference type="GO" id="GO:0000428">
    <property type="term" value="C:DNA-directed RNA polymerase complex"/>
    <property type="evidence" value="ECO:0007669"/>
    <property type="project" value="UniProtKB-KW"/>
</dbReference>
<organism evidence="1 2">
    <name type="scientific">Acropora cervicornis</name>
    <name type="common">Staghorn coral</name>
    <dbReference type="NCBI Taxonomy" id="6130"/>
    <lineage>
        <taxon>Eukaryota</taxon>
        <taxon>Metazoa</taxon>
        <taxon>Cnidaria</taxon>
        <taxon>Anthozoa</taxon>
        <taxon>Hexacorallia</taxon>
        <taxon>Scleractinia</taxon>
        <taxon>Astrocoeniina</taxon>
        <taxon>Acroporidae</taxon>
        <taxon>Acropora</taxon>
    </lineage>
</organism>
<dbReference type="AlphaFoldDB" id="A0AAD9V835"/>
<proteinExistence type="predicted"/>
<evidence type="ECO:0000313" key="2">
    <source>
        <dbReference type="Proteomes" id="UP001249851"/>
    </source>
</evidence>
<comment type="caution">
    <text evidence="1">The sequence shown here is derived from an EMBL/GenBank/DDBJ whole genome shotgun (WGS) entry which is preliminary data.</text>
</comment>
<reference evidence="1" key="1">
    <citation type="journal article" date="2023" name="G3 (Bethesda)">
        <title>Whole genome assembly and annotation of the endangered Caribbean coral Acropora cervicornis.</title>
        <authorList>
            <person name="Selwyn J.D."/>
            <person name="Vollmer S.V."/>
        </authorList>
    </citation>
    <scope>NUCLEOTIDE SEQUENCE</scope>
    <source>
        <strain evidence="1">K2</strain>
    </source>
</reference>
<keyword evidence="1" id="KW-0804">Transcription</keyword>
<name>A0AAD9V835_ACRCE</name>